<evidence type="ECO:0000313" key="1">
    <source>
        <dbReference type="EMBL" id="CAB0034446.1"/>
    </source>
</evidence>
<organism evidence="1 2">
    <name type="scientific">Trichogramma brassicae</name>
    <dbReference type="NCBI Taxonomy" id="86971"/>
    <lineage>
        <taxon>Eukaryota</taxon>
        <taxon>Metazoa</taxon>
        <taxon>Ecdysozoa</taxon>
        <taxon>Arthropoda</taxon>
        <taxon>Hexapoda</taxon>
        <taxon>Insecta</taxon>
        <taxon>Pterygota</taxon>
        <taxon>Neoptera</taxon>
        <taxon>Endopterygota</taxon>
        <taxon>Hymenoptera</taxon>
        <taxon>Apocrita</taxon>
        <taxon>Proctotrupomorpha</taxon>
        <taxon>Chalcidoidea</taxon>
        <taxon>Trichogrammatidae</taxon>
        <taxon>Trichogramma</taxon>
    </lineage>
</organism>
<dbReference type="AlphaFoldDB" id="A0A6H5ID43"/>
<dbReference type="Proteomes" id="UP000479190">
    <property type="component" value="Unassembled WGS sequence"/>
</dbReference>
<name>A0A6H5ID43_9HYME</name>
<keyword evidence="2" id="KW-1185">Reference proteome</keyword>
<proteinExistence type="predicted"/>
<accession>A0A6H5ID43</accession>
<protein>
    <submittedName>
        <fullName evidence="1">Uncharacterized protein</fullName>
    </submittedName>
</protein>
<sequence>MPCKEAIDILKEYGEIDFYDIIEMDKRPPKVYAMYVRYCTQKAADQARKTTAFTKEIRPAPRWVPRNQYRLLPREYVCLYCHHKATLCRKESHDEICSGQQPQERWRNNELKANTIRGLKTYYLCGQAVRDHDWKNHTLSPSCYGHSCTRRTAGRPSFTALSRERKQFANRSKADIQSPRIQRIGSLSSSSLVCLVPCFHSPSDLRRCAAFTATARTSTWIGVTSSFTNFTSLTASDNATYSAYVDALATHFCLRDFQYIGFPNNLITYPVVDFLSLQSPAQSAST</sequence>
<gene>
    <name evidence="1" type="ORF">TBRA_LOCUS6344</name>
</gene>
<evidence type="ECO:0000313" key="2">
    <source>
        <dbReference type="Proteomes" id="UP000479190"/>
    </source>
</evidence>
<reference evidence="1 2" key="1">
    <citation type="submission" date="2020-02" db="EMBL/GenBank/DDBJ databases">
        <authorList>
            <person name="Ferguson B K."/>
        </authorList>
    </citation>
    <scope>NUCLEOTIDE SEQUENCE [LARGE SCALE GENOMIC DNA]</scope>
</reference>
<dbReference type="EMBL" id="CADCXV010000741">
    <property type="protein sequence ID" value="CAB0034446.1"/>
    <property type="molecule type" value="Genomic_DNA"/>
</dbReference>